<organism evidence="1 2">
    <name type="scientific">Polyplax serrata</name>
    <name type="common">Common mouse louse</name>
    <dbReference type="NCBI Taxonomy" id="468196"/>
    <lineage>
        <taxon>Eukaryota</taxon>
        <taxon>Metazoa</taxon>
        <taxon>Ecdysozoa</taxon>
        <taxon>Arthropoda</taxon>
        <taxon>Hexapoda</taxon>
        <taxon>Insecta</taxon>
        <taxon>Pterygota</taxon>
        <taxon>Neoptera</taxon>
        <taxon>Paraneoptera</taxon>
        <taxon>Psocodea</taxon>
        <taxon>Troctomorpha</taxon>
        <taxon>Phthiraptera</taxon>
        <taxon>Anoplura</taxon>
        <taxon>Polyplacidae</taxon>
        <taxon>Polyplax</taxon>
    </lineage>
</organism>
<sequence>MSQTSSIRLSQAQTRCGSSGVRQLSYGTAYNAVPTTHSTMNQQNCAFMVDNEAIYDISCERLGNVFAFYVQRRLQVYPVGGDVFLTLSRWTWTSPE</sequence>
<dbReference type="InterPro" id="IPR036525">
    <property type="entry name" value="Tubulin/FtsZ_GTPase_sf"/>
</dbReference>
<dbReference type="SUPFAM" id="SSF52490">
    <property type="entry name" value="Tubulin nucleotide-binding domain-like"/>
    <property type="match status" value="1"/>
</dbReference>
<proteinExistence type="predicted"/>
<reference evidence="1 2" key="1">
    <citation type="submission" date="2023-10" db="EMBL/GenBank/DDBJ databases">
        <title>Genomes of two closely related lineages of the louse Polyplax serrata with different host specificities.</title>
        <authorList>
            <person name="Martinu J."/>
            <person name="Tarabai H."/>
            <person name="Stefka J."/>
            <person name="Hypsa V."/>
        </authorList>
    </citation>
    <scope>NUCLEOTIDE SEQUENCE [LARGE SCALE GENOMIC DNA]</scope>
    <source>
        <strain evidence="1">HR10_N</strain>
    </source>
</reference>
<dbReference type="EMBL" id="JAWJWE010000038">
    <property type="protein sequence ID" value="KAK6623384.1"/>
    <property type="molecule type" value="Genomic_DNA"/>
</dbReference>
<evidence type="ECO:0000313" key="2">
    <source>
        <dbReference type="Proteomes" id="UP001372834"/>
    </source>
</evidence>
<comment type="caution">
    <text evidence="1">The sequence shown here is derived from an EMBL/GenBank/DDBJ whole genome shotgun (WGS) entry which is preliminary data.</text>
</comment>
<dbReference type="Gene3D" id="3.40.50.1440">
    <property type="entry name" value="Tubulin/FtsZ, GTPase domain"/>
    <property type="match status" value="1"/>
</dbReference>
<dbReference type="Proteomes" id="UP001372834">
    <property type="component" value="Unassembled WGS sequence"/>
</dbReference>
<dbReference type="AlphaFoldDB" id="A0AAN8PW30"/>
<evidence type="ECO:0000313" key="1">
    <source>
        <dbReference type="EMBL" id="KAK6623384.1"/>
    </source>
</evidence>
<gene>
    <name evidence="1" type="ORF">RUM43_009236</name>
</gene>
<name>A0AAN8PW30_POLSC</name>
<accession>A0AAN8PW30</accession>
<protein>
    <submittedName>
        <fullName evidence="1">Uncharacterized protein</fullName>
    </submittedName>
</protein>